<organism evidence="2 3">
    <name type="scientific">Geovibrio thiophilus</name>
    <dbReference type="NCBI Taxonomy" id="139438"/>
    <lineage>
        <taxon>Bacteria</taxon>
        <taxon>Pseudomonadati</taxon>
        <taxon>Deferribacterota</taxon>
        <taxon>Deferribacteres</taxon>
        <taxon>Deferribacterales</taxon>
        <taxon>Geovibrionaceae</taxon>
        <taxon>Geovibrio</taxon>
    </lineage>
</organism>
<dbReference type="InterPro" id="IPR029058">
    <property type="entry name" value="AB_hydrolase_fold"/>
</dbReference>
<dbReference type="InterPro" id="IPR000073">
    <property type="entry name" value="AB_hydrolase_1"/>
</dbReference>
<dbReference type="AlphaFoldDB" id="A0A3R5UZ45"/>
<dbReference type="GO" id="GO:0016787">
    <property type="term" value="F:hydrolase activity"/>
    <property type="evidence" value="ECO:0007669"/>
    <property type="project" value="UniProtKB-KW"/>
</dbReference>
<dbReference type="PANTHER" id="PTHR43689">
    <property type="entry name" value="HYDROLASE"/>
    <property type="match status" value="1"/>
</dbReference>
<dbReference type="Proteomes" id="UP000287502">
    <property type="component" value="Chromosome"/>
</dbReference>
<name>A0A3R5UZ45_9BACT</name>
<evidence type="ECO:0000313" key="3">
    <source>
        <dbReference type="Proteomes" id="UP000287502"/>
    </source>
</evidence>
<dbReference type="EMBL" id="CP035108">
    <property type="protein sequence ID" value="QAR33345.1"/>
    <property type="molecule type" value="Genomic_DNA"/>
</dbReference>
<dbReference type="PRINTS" id="PR00111">
    <property type="entry name" value="ABHYDROLASE"/>
</dbReference>
<dbReference type="OrthoDB" id="9780765at2"/>
<dbReference type="Gene3D" id="3.40.50.1820">
    <property type="entry name" value="alpha/beta hydrolase"/>
    <property type="match status" value="1"/>
</dbReference>
<dbReference type="PANTHER" id="PTHR43689:SF8">
    <property type="entry name" value="ALPHA_BETA-HYDROLASES SUPERFAMILY PROTEIN"/>
    <property type="match status" value="1"/>
</dbReference>
<keyword evidence="2" id="KW-0378">Hydrolase</keyword>
<dbReference type="RefSeq" id="WP_128466631.1">
    <property type="nucleotide sequence ID" value="NZ_CP035108.1"/>
</dbReference>
<dbReference type="PRINTS" id="PR00412">
    <property type="entry name" value="EPOXHYDRLASE"/>
</dbReference>
<dbReference type="SUPFAM" id="SSF53474">
    <property type="entry name" value="alpha/beta-Hydrolases"/>
    <property type="match status" value="1"/>
</dbReference>
<protein>
    <submittedName>
        <fullName evidence="2">Alpha/beta hydrolase</fullName>
    </submittedName>
</protein>
<feature type="domain" description="AB hydrolase-1" evidence="1">
    <location>
        <begin position="27"/>
        <end position="262"/>
    </location>
</feature>
<dbReference type="Pfam" id="PF12697">
    <property type="entry name" value="Abhydrolase_6"/>
    <property type="match status" value="1"/>
</dbReference>
<keyword evidence="3" id="KW-1185">Reference proteome</keyword>
<dbReference type="KEGG" id="gtl:EP073_08005"/>
<evidence type="ECO:0000313" key="2">
    <source>
        <dbReference type="EMBL" id="QAR33345.1"/>
    </source>
</evidence>
<sequence>MQSELGYKYNSSYGAIKYDIKGEGQPLILVHGTPWSSYNWRKVIPALSQWFTVYYYDLPGYGQSEKNIENVSLGIQNDALKELIDFWKLDNPKIVGHDFGGATVLRTHLLNKQPFQKILLIDPVAVSPWGSPFFSHVAHHESAFADLPGNIHDALLTRYIEGATYTPMDRETLLEIKKPWSGKDGQAAFYRQIAQSDRKYTDEAEALYHEIKVPVFLIWGEDDQWIPVERGIELHRRIKSSEFVTLPQTGHLVQEDQPALLVSYILKFMEI</sequence>
<accession>A0A3R5UZ45</accession>
<dbReference type="InterPro" id="IPR000639">
    <property type="entry name" value="Epox_hydrolase-like"/>
</dbReference>
<gene>
    <name evidence="2" type="ORF">EP073_08005</name>
</gene>
<reference evidence="2 3" key="1">
    <citation type="submission" date="2019-01" db="EMBL/GenBank/DDBJ databases">
        <title>Geovibrio thiophilus DSM 11263, complete genome.</title>
        <authorList>
            <person name="Spring S."/>
            <person name="Bunk B."/>
            <person name="Sproer C."/>
        </authorList>
    </citation>
    <scope>NUCLEOTIDE SEQUENCE [LARGE SCALE GENOMIC DNA]</scope>
    <source>
        <strain evidence="2 3">DSM 11263</strain>
    </source>
</reference>
<evidence type="ECO:0000259" key="1">
    <source>
        <dbReference type="Pfam" id="PF12697"/>
    </source>
</evidence>
<proteinExistence type="predicted"/>